<evidence type="ECO:0000256" key="8">
    <source>
        <dbReference type="ARBA" id="ARBA00029792"/>
    </source>
</evidence>
<dbReference type="InterPro" id="IPR036187">
    <property type="entry name" value="DNA_mismatch_repair_MutS_sf"/>
</dbReference>
<evidence type="ECO:0000256" key="7">
    <source>
        <dbReference type="ARBA" id="ARBA00025902"/>
    </source>
</evidence>
<comment type="similarity">
    <text evidence="1">Belongs to the DNA mismatch repair MutS family. MSH3 subfamily.</text>
</comment>
<dbReference type="InterPro" id="IPR007860">
    <property type="entry name" value="DNA_mmatch_repair_MutS_con_dom"/>
</dbReference>
<evidence type="ECO:0000256" key="5">
    <source>
        <dbReference type="ARBA" id="ARBA00023125"/>
    </source>
</evidence>
<dbReference type="SUPFAM" id="SSF52540">
    <property type="entry name" value="P-loop containing nucleoside triphosphate hydrolases"/>
    <property type="match status" value="1"/>
</dbReference>
<feature type="compositionally biased region" description="Polar residues" evidence="10">
    <location>
        <begin position="850"/>
        <end position="874"/>
    </location>
</feature>
<dbReference type="GO" id="GO:0140664">
    <property type="term" value="F:ATP-dependent DNA damage sensor activity"/>
    <property type="evidence" value="ECO:0007669"/>
    <property type="project" value="InterPro"/>
</dbReference>
<dbReference type="InterPro" id="IPR000432">
    <property type="entry name" value="DNA_mismatch_repair_MutS_C"/>
</dbReference>
<dbReference type="SUPFAM" id="SSF48334">
    <property type="entry name" value="DNA repair protein MutS, domain III"/>
    <property type="match status" value="1"/>
</dbReference>
<dbReference type="InterPro" id="IPR045076">
    <property type="entry name" value="MutS"/>
</dbReference>
<dbReference type="GO" id="GO:0030983">
    <property type="term" value="F:mismatched DNA binding"/>
    <property type="evidence" value="ECO:0007669"/>
    <property type="project" value="InterPro"/>
</dbReference>
<dbReference type="InterPro" id="IPR007696">
    <property type="entry name" value="DNA_mismatch_repair_MutS_core"/>
</dbReference>
<evidence type="ECO:0000259" key="11">
    <source>
        <dbReference type="PROSITE" id="PS00486"/>
    </source>
</evidence>
<dbReference type="Pfam" id="PF00488">
    <property type="entry name" value="MutS_V"/>
    <property type="match status" value="1"/>
</dbReference>
<evidence type="ECO:0000313" key="12">
    <source>
        <dbReference type="EMBL" id="KPI45950.1"/>
    </source>
</evidence>
<evidence type="ECO:0000256" key="2">
    <source>
        <dbReference type="ARBA" id="ARBA00022151"/>
    </source>
</evidence>
<dbReference type="FunFam" id="3.40.50.300:FF:000870">
    <property type="entry name" value="MutS protein homolog 4"/>
    <property type="match status" value="1"/>
</dbReference>
<keyword evidence="4" id="KW-0067">ATP-binding</keyword>
<proteinExistence type="inferred from homology"/>
<dbReference type="Proteomes" id="UP000038010">
    <property type="component" value="Unassembled WGS sequence"/>
</dbReference>
<accession>A0A0N1HC61</accession>
<dbReference type="Gene3D" id="3.40.50.300">
    <property type="entry name" value="P-loop containing nucleotide triphosphate hydrolases"/>
    <property type="match status" value="1"/>
</dbReference>
<evidence type="ECO:0000256" key="3">
    <source>
        <dbReference type="ARBA" id="ARBA00022741"/>
    </source>
</evidence>
<keyword evidence="6" id="KW-0469">Meiosis</keyword>
<dbReference type="Gene3D" id="1.10.1420.10">
    <property type="match status" value="2"/>
</dbReference>
<feature type="compositionally biased region" description="Basic and acidic residues" evidence="10">
    <location>
        <begin position="820"/>
        <end position="833"/>
    </location>
</feature>
<dbReference type="Pfam" id="PF05188">
    <property type="entry name" value="MutS_II"/>
    <property type="match status" value="1"/>
</dbReference>
<evidence type="ECO:0000256" key="10">
    <source>
        <dbReference type="SAM" id="MobiDB-lite"/>
    </source>
</evidence>
<keyword evidence="13" id="KW-1185">Reference proteome</keyword>
<reference evidence="12 13" key="1">
    <citation type="submission" date="2015-06" db="EMBL/GenBank/DDBJ databases">
        <title>Draft genome of the ant-associated black yeast Phialophora attae CBS 131958.</title>
        <authorList>
            <person name="Moreno L.F."/>
            <person name="Stielow B.J."/>
            <person name="de Hoog S."/>
            <person name="Vicente V.A."/>
            <person name="Weiss V.A."/>
            <person name="de Vries M."/>
            <person name="Cruz L.M."/>
            <person name="Souza E.M."/>
        </authorList>
    </citation>
    <scope>NUCLEOTIDE SEQUENCE [LARGE SCALE GENOMIC DNA]</scope>
    <source>
        <strain evidence="12 13">CBS 131958</strain>
    </source>
</reference>
<sequence>MTSLMKAITIGDTTTSTSYGKEITRTTSSRPRTSRSRPRTAATSTGYDDNDIICAISESRGLCPTVGLSFINLTTSEAVLCQFADTQTYARTCHKISVFAPSDILYASTASDSSLVSIIAENLKGDDNEIVLTGLHRKYWADGQGHEYITRLAWPDDLESLKVSAGGNYFATCCFAAAMSFAEMAMSVTFAPQTLRIRFESSEGSMMVDLSTIASMELIQNLQHTKSRNSLFGLMKETLTRMGERTLRRNILQPSTDASTINERYDAVSELCMKQEMFAATQDALGVLVDTDRCLSALVRLPTKLNFEYMEQSVNHVLMLKVFVDAVSTMAGLCAAENYSEVEDLVKYALNDDVSFVTQPAELRNQRVFAIRVGVNGFLDVARTTYKEINQDVHDMTTELGEEHQLCIDLKFDPARHYYLHIPASEFDERPIPDIFVNVVRRKRVIECQTLDLMKMNQKIKDAHNEVISMSDRSIQELIEAVRSRIHPLFKISEAIGLLDMLTGFAQLATTQDYVKPELTQALAIKAGRHPIREKAQAHTHKWIPNDVYATQQNRFQIITGCNMSGKSTYIRSIALQSVMAQAGSFVPATYASFPIFRQLFARISTDSAVEANVSTFAAEMRDIAHILRNIEPHSLVIVDELGRGTSTTDGLAIAIAIAEALIESKAFVWFVTHFRDLPRILSERAGVVNLHLSVNFSTTDDDPTTTRMKMTYKVSDGPIPPSNQYYGLALARAINLPERVIEVATLVSEELNEQNAAKKDEPRVMAMPRRRRLMLSLREQLILAREGGLKGAELKAWLKKLQEEFLVRMEALNSDEQDVGAREDAFTEHTESVDGDYDMESAGDEHVAVSTNTDGITDAGSQQHDGDSTSSEQGFVEIKREEFEGIKRERKY</sequence>
<feature type="compositionally biased region" description="Basic and acidic residues" evidence="10">
    <location>
        <begin position="878"/>
        <end position="893"/>
    </location>
</feature>
<dbReference type="PANTHER" id="PTHR11361:SF21">
    <property type="entry name" value="MUTS PROTEIN HOMOLOG 4"/>
    <property type="match status" value="1"/>
</dbReference>
<evidence type="ECO:0000256" key="1">
    <source>
        <dbReference type="ARBA" id="ARBA00007094"/>
    </source>
</evidence>
<dbReference type="GO" id="GO:0005524">
    <property type="term" value="F:ATP binding"/>
    <property type="evidence" value="ECO:0007669"/>
    <property type="project" value="UniProtKB-KW"/>
</dbReference>
<feature type="domain" description="DNA mismatch repair proteins mutS family" evidence="11">
    <location>
        <begin position="635"/>
        <end position="651"/>
    </location>
</feature>
<comment type="caution">
    <text evidence="12">The sequence shown here is derived from an EMBL/GenBank/DDBJ whole genome shotgun (WGS) entry which is preliminary data.</text>
</comment>
<dbReference type="STRING" id="1664694.A0A0N1HC61"/>
<keyword evidence="5" id="KW-0238">DNA-binding</keyword>
<dbReference type="PIRSF" id="PIRSF037677">
    <property type="entry name" value="DNA_mis_repair_Msh6"/>
    <property type="match status" value="1"/>
</dbReference>
<feature type="compositionally biased region" description="Acidic residues" evidence="10">
    <location>
        <begin position="834"/>
        <end position="843"/>
    </location>
</feature>
<dbReference type="Gene3D" id="3.30.420.110">
    <property type="entry name" value="MutS, connector domain"/>
    <property type="match status" value="1"/>
</dbReference>
<dbReference type="GeneID" id="28738298"/>
<keyword evidence="3" id="KW-0547">Nucleotide-binding</keyword>
<evidence type="ECO:0000313" key="13">
    <source>
        <dbReference type="Proteomes" id="UP000038010"/>
    </source>
</evidence>
<gene>
    <name evidence="12" type="ORF">AB675_615</name>
</gene>
<protein>
    <recommendedName>
        <fullName evidence="2 9">DNA mismatch repair protein MSH3</fullName>
    </recommendedName>
    <alternativeName>
        <fullName evidence="2 9">DNA mismatch repair protein MSH3</fullName>
    </alternativeName>
    <alternativeName>
        <fullName evidence="8">MutS protein homolog 3</fullName>
    </alternativeName>
</protein>
<comment type="subunit">
    <text evidence="7">Heterodimer consisting of MSH2-MSH3 (MutS beta). Forms a ternary complex with MutL alpha (MLH1-PMS1).</text>
</comment>
<dbReference type="Pfam" id="PF05190">
    <property type="entry name" value="MutS_IV"/>
    <property type="match status" value="1"/>
</dbReference>
<evidence type="ECO:0000256" key="9">
    <source>
        <dbReference type="ARBA" id="ARBA00073774"/>
    </source>
</evidence>
<dbReference type="SMART" id="SM00534">
    <property type="entry name" value="MUTSac"/>
    <property type="match status" value="1"/>
</dbReference>
<dbReference type="PANTHER" id="PTHR11361">
    <property type="entry name" value="DNA MISMATCH REPAIR PROTEIN MUTS FAMILY MEMBER"/>
    <property type="match status" value="1"/>
</dbReference>
<dbReference type="SMART" id="SM00533">
    <property type="entry name" value="MUTSd"/>
    <property type="match status" value="1"/>
</dbReference>
<dbReference type="GO" id="GO:0006298">
    <property type="term" value="P:mismatch repair"/>
    <property type="evidence" value="ECO:0007669"/>
    <property type="project" value="InterPro"/>
</dbReference>
<dbReference type="GO" id="GO:0005634">
    <property type="term" value="C:nucleus"/>
    <property type="evidence" value="ECO:0007669"/>
    <property type="project" value="TreeGrafter"/>
</dbReference>
<evidence type="ECO:0000256" key="6">
    <source>
        <dbReference type="ARBA" id="ARBA00023254"/>
    </source>
</evidence>
<dbReference type="InterPro" id="IPR036678">
    <property type="entry name" value="MutS_con_dom_sf"/>
</dbReference>
<dbReference type="InterPro" id="IPR007861">
    <property type="entry name" value="DNA_mismatch_repair_MutS_clamp"/>
</dbReference>
<dbReference type="GO" id="GO:0007131">
    <property type="term" value="P:reciprocal meiotic recombination"/>
    <property type="evidence" value="ECO:0007669"/>
    <property type="project" value="TreeGrafter"/>
</dbReference>
<dbReference type="EMBL" id="LFJN01000001">
    <property type="protein sequence ID" value="KPI45950.1"/>
    <property type="molecule type" value="Genomic_DNA"/>
</dbReference>
<dbReference type="Pfam" id="PF05192">
    <property type="entry name" value="MutS_III"/>
    <property type="match status" value="1"/>
</dbReference>
<dbReference type="InterPro" id="IPR017261">
    <property type="entry name" value="DNA_mismatch_repair_MutS/MSH"/>
</dbReference>
<dbReference type="RefSeq" id="XP_018005913.1">
    <property type="nucleotide sequence ID" value="XM_018146429.1"/>
</dbReference>
<name>A0A0N1HC61_9EURO</name>
<dbReference type="InterPro" id="IPR027417">
    <property type="entry name" value="P-loop_NTPase"/>
</dbReference>
<organism evidence="12 13">
    <name type="scientific">Cyphellophora attinorum</name>
    <dbReference type="NCBI Taxonomy" id="1664694"/>
    <lineage>
        <taxon>Eukaryota</taxon>
        <taxon>Fungi</taxon>
        <taxon>Dikarya</taxon>
        <taxon>Ascomycota</taxon>
        <taxon>Pezizomycotina</taxon>
        <taxon>Eurotiomycetes</taxon>
        <taxon>Chaetothyriomycetidae</taxon>
        <taxon>Chaetothyriales</taxon>
        <taxon>Cyphellophoraceae</taxon>
        <taxon>Cyphellophora</taxon>
    </lineage>
</organism>
<feature type="region of interest" description="Disordered" evidence="10">
    <location>
        <begin position="818"/>
        <end position="893"/>
    </location>
</feature>
<dbReference type="AlphaFoldDB" id="A0A0N1HC61"/>
<dbReference type="OrthoDB" id="276261at2759"/>
<feature type="region of interest" description="Disordered" evidence="10">
    <location>
        <begin position="16"/>
        <end position="44"/>
    </location>
</feature>
<dbReference type="PROSITE" id="PS00486">
    <property type="entry name" value="DNA_MISMATCH_REPAIR_2"/>
    <property type="match status" value="1"/>
</dbReference>
<evidence type="ECO:0000256" key="4">
    <source>
        <dbReference type="ARBA" id="ARBA00022840"/>
    </source>
</evidence>
<dbReference type="SUPFAM" id="SSF53150">
    <property type="entry name" value="DNA repair protein MutS, domain II"/>
    <property type="match status" value="1"/>
</dbReference>
<dbReference type="VEuPathDB" id="FungiDB:AB675_615"/>